<dbReference type="Proteomes" id="UP000322699">
    <property type="component" value="Unassembled WGS sequence"/>
</dbReference>
<evidence type="ECO:0000313" key="2">
    <source>
        <dbReference type="Proteomes" id="UP000322699"/>
    </source>
</evidence>
<dbReference type="AlphaFoldDB" id="A0A5B1CG50"/>
<name>A0A5B1CG50_9BACT</name>
<organism evidence="1 2">
    <name type="scientific">Rubripirellula obstinata</name>
    <dbReference type="NCBI Taxonomy" id="406547"/>
    <lineage>
        <taxon>Bacteria</taxon>
        <taxon>Pseudomonadati</taxon>
        <taxon>Planctomycetota</taxon>
        <taxon>Planctomycetia</taxon>
        <taxon>Pirellulales</taxon>
        <taxon>Pirellulaceae</taxon>
        <taxon>Rubripirellula</taxon>
    </lineage>
</organism>
<accession>A0A5B1CG50</accession>
<sequence length="100" mass="11424">MNSNADFRYQRPNASIAVSTVSSPIELAYQNRLDSMAPAERLARSAAMFQWTRDQIARQLTKEFGEMSDELLKWKVALRLYGNEPQVRKMIEDKLADVSG</sequence>
<gene>
    <name evidence="1" type="ORF">LF1_10700</name>
</gene>
<proteinExistence type="predicted"/>
<reference evidence="1 2" key="1">
    <citation type="submission" date="2019-08" db="EMBL/GenBank/DDBJ databases">
        <title>Deep-cultivation of Planctomycetes and their phenomic and genomic characterization uncovers novel biology.</title>
        <authorList>
            <person name="Wiegand S."/>
            <person name="Jogler M."/>
            <person name="Boedeker C."/>
            <person name="Pinto D."/>
            <person name="Vollmers J."/>
            <person name="Rivas-Marin E."/>
            <person name="Kohn T."/>
            <person name="Peeters S.H."/>
            <person name="Heuer A."/>
            <person name="Rast P."/>
            <person name="Oberbeckmann S."/>
            <person name="Bunk B."/>
            <person name="Jeske O."/>
            <person name="Meyerdierks A."/>
            <person name="Storesund J.E."/>
            <person name="Kallscheuer N."/>
            <person name="Luecker S."/>
            <person name="Lage O.M."/>
            <person name="Pohl T."/>
            <person name="Merkel B.J."/>
            <person name="Hornburger P."/>
            <person name="Mueller R.-W."/>
            <person name="Bruemmer F."/>
            <person name="Labrenz M."/>
            <person name="Spormann A.M."/>
            <person name="Op Den Camp H."/>
            <person name="Overmann J."/>
            <person name="Amann R."/>
            <person name="Jetten M.S.M."/>
            <person name="Mascher T."/>
            <person name="Medema M.H."/>
            <person name="Devos D.P."/>
            <person name="Kaster A.-K."/>
            <person name="Ovreas L."/>
            <person name="Rohde M."/>
            <person name="Galperin M.Y."/>
            <person name="Jogler C."/>
        </authorList>
    </citation>
    <scope>NUCLEOTIDE SEQUENCE [LARGE SCALE GENOMIC DNA]</scope>
    <source>
        <strain evidence="1 2">LF1</strain>
    </source>
</reference>
<comment type="caution">
    <text evidence="1">The sequence shown here is derived from an EMBL/GenBank/DDBJ whole genome shotgun (WGS) entry which is preliminary data.</text>
</comment>
<dbReference type="EMBL" id="VRLW01000001">
    <property type="protein sequence ID" value="KAA1258550.1"/>
    <property type="molecule type" value="Genomic_DNA"/>
</dbReference>
<protein>
    <submittedName>
        <fullName evidence="1">Uncharacterized protein</fullName>
    </submittedName>
</protein>
<evidence type="ECO:0000313" key="1">
    <source>
        <dbReference type="EMBL" id="KAA1258550.1"/>
    </source>
</evidence>
<keyword evidence="2" id="KW-1185">Reference proteome</keyword>